<keyword evidence="4 5" id="KW-0472">Membrane</keyword>
<name>A0A919RII9_9ACTN</name>
<sequence>MNPTAIAIRTGVARGLVELRQSFTNGADLWGHFFWPLLMLTVMFFVRDTEFGSSGLLLGTLALPSILGMNVALAMVSMSQSLTADREDGTLLRAKATPHGMPAYLISKIISVGGGGIGDLAIFLIPGMFIVSGLATGTVGSWLTVLWVLALGMIASLPIGAVLGSLFTTARAQGIITLPVLALIGISGIFYPLTSLPEWVQVIAQIFPFYWLGLGMRSALLPDAAVAVEIGESWRHLETVGVLGAWALLGLLAAPAVLRHMARRESGSTVAARRERALQRVG</sequence>
<dbReference type="GO" id="GO:0140359">
    <property type="term" value="F:ABC-type transporter activity"/>
    <property type="evidence" value="ECO:0007669"/>
    <property type="project" value="InterPro"/>
</dbReference>
<organism evidence="7 8">
    <name type="scientific">Sinosporangium siamense</name>
    <dbReference type="NCBI Taxonomy" id="1367973"/>
    <lineage>
        <taxon>Bacteria</taxon>
        <taxon>Bacillati</taxon>
        <taxon>Actinomycetota</taxon>
        <taxon>Actinomycetes</taxon>
        <taxon>Streptosporangiales</taxon>
        <taxon>Streptosporangiaceae</taxon>
        <taxon>Sinosporangium</taxon>
    </lineage>
</organism>
<evidence type="ECO:0000256" key="5">
    <source>
        <dbReference type="SAM" id="Phobius"/>
    </source>
</evidence>
<evidence type="ECO:0000256" key="2">
    <source>
        <dbReference type="ARBA" id="ARBA00022692"/>
    </source>
</evidence>
<dbReference type="PANTHER" id="PTHR43229">
    <property type="entry name" value="NODULATION PROTEIN J"/>
    <property type="match status" value="1"/>
</dbReference>
<comment type="subcellular location">
    <subcellularLocation>
        <location evidence="1">Membrane</location>
        <topology evidence="1">Multi-pass membrane protein</topology>
    </subcellularLocation>
</comment>
<reference evidence="7" key="1">
    <citation type="submission" date="2021-01" db="EMBL/GenBank/DDBJ databases">
        <title>Whole genome shotgun sequence of Sinosporangium siamense NBRC 109515.</title>
        <authorList>
            <person name="Komaki H."/>
            <person name="Tamura T."/>
        </authorList>
    </citation>
    <scope>NUCLEOTIDE SEQUENCE</scope>
    <source>
        <strain evidence="7">NBRC 109515</strain>
    </source>
</reference>
<evidence type="ECO:0000256" key="4">
    <source>
        <dbReference type="ARBA" id="ARBA00023136"/>
    </source>
</evidence>
<evidence type="ECO:0000313" key="7">
    <source>
        <dbReference type="EMBL" id="GII94432.1"/>
    </source>
</evidence>
<dbReference type="Proteomes" id="UP000606172">
    <property type="component" value="Unassembled WGS sequence"/>
</dbReference>
<dbReference type="PANTHER" id="PTHR43229:SF2">
    <property type="entry name" value="NODULATION PROTEIN J"/>
    <property type="match status" value="1"/>
</dbReference>
<dbReference type="Pfam" id="PF12698">
    <property type="entry name" value="ABC2_membrane_3"/>
    <property type="match status" value="1"/>
</dbReference>
<gene>
    <name evidence="7" type="ORF">Ssi02_46630</name>
</gene>
<feature type="transmembrane region" description="Helical" evidence="5">
    <location>
        <begin position="109"/>
        <end position="131"/>
    </location>
</feature>
<dbReference type="InterPro" id="IPR047817">
    <property type="entry name" value="ABC2_TM_bact-type"/>
</dbReference>
<accession>A0A919RII9</accession>
<feature type="domain" description="ABC transmembrane type-2" evidence="6">
    <location>
        <begin position="27"/>
        <end position="261"/>
    </location>
</feature>
<evidence type="ECO:0000256" key="1">
    <source>
        <dbReference type="ARBA" id="ARBA00004141"/>
    </source>
</evidence>
<dbReference type="GO" id="GO:0016020">
    <property type="term" value="C:membrane"/>
    <property type="evidence" value="ECO:0007669"/>
    <property type="project" value="UniProtKB-SubCell"/>
</dbReference>
<dbReference type="PROSITE" id="PS51012">
    <property type="entry name" value="ABC_TM2"/>
    <property type="match status" value="1"/>
</dbReference>
<dbReference type="EMBL" id="BOOW01000029">
    <property type="protein sequence ID" value="GII94432.1"/>
    <property type="molecule type" value="Genomic_DNA"/>
</dbReference>
<evidence type="ECO:0000256" key="3">
    <source>
        <dbReference type="ARBA" id="ARBA00022989"/>
    </source>
</evidence>
<dbReference type="InterPro" id="IPR013525">
    <property type="entry name" value="ABC2_TM"/>
</dbReference>
<dbReference type="InterPro" id="IPR051784">
    <property type="entry name" value="Nod_factor_ABC_transporter"/>
</dbReference>
<feature type="transmembrane region" description="Helical" evidence="5">
    <location>
        <begin position="173"/>
        <end position="193"/>
    </location>
</feature>
<feature type="transmembrane region" description="Helical" evidence="5">
    <location>
        <begin position="29"/>
        <end position="46"/>
    </location>
</feature>
<feature type="transmembrane region" description="Helical" evidence="5">
    <location>
        <begin position="55"/>
        <end position="76"/>
    </location>
</feature>
<proteinExistence type="predicted"/>
<feature type="transmembrane region" description="Helical" evidence="5">
    <location>
        <begin position="143"/>
        <end position="167"/>
    </location>
</feature>
<feature type="transmembrane region" description="Helical" evidence="5">
    <location>
        <begin position="240"/>
        <end position="258"/>
    </location>
</feature>
<protein>
    <submittedName>
        <fullName evidence="7">Transport permease protein</fullName>
    </submittedName>
</protein>
<comment type="caution">
    <text evidence="7">The sequence shown here is derived from an EMBL/GenBank/DDBJ whole genome shotgun (WGS) entry which is preliminary data.</text>
</comment>
<evidence type="ECO:0000313" key="8">
    <source>
        <dbReference type="Proteomes" id="UP000606172"/>
    </source>
</evidence>
<evidence type="ECO:0000259" key="6">
    <source>
        <dbReference type="PROSITE" id="PS51012"/>
    </source>
</evidence>
<feature type="transmembrane region" description="Helical" evidence="5">
    <location>
        <begin position="200"/>
        <end position="220"/>
    </location>
</feature>
<keyword evidence="2 5" id="KW-0812">Transmembrane</keyword>
<dbReference type="AlphaFoldDB" id="A0A919RII9"/>
<keyword evidence="3 5" id="KW-1133">Transmembrane helix</keyword>
<dbReference type="RefSeq" id="WP_204028898.1">
    <property type="nucleotide sequence ID" value="NZ_BOOW01000029.1"/>
</dbReference>
<keyword evidence="8" id="KW-1185">Reference proteome</keyword>